<reference evidence="2 3" key="1">
    <citation type="submission" date="2014-02" db="EMBL/GenBank/DDBJ databases">
        <authorList>
            <person name="Sears C."/>
            <person name="Carroll K."/>
            <person name="Sack B.R."/>
            <person name="Qadri F."/>
            <person name="Myers L.L."/>
            <person name="Chung G.-T."/>
            <person name="Escheverria P."/>
            <person name="Fraser C.M."/>
            <person name="Sadzewicz L."/>
            <person name="Shefchek K.A."/>
            <person name="Tallon L."/>
            <person name="Das S.P."/>
            <person name="Daugherty S."/>
            <person name="Mongodin E.F."/>
        </authorList>
    </citation>
    <scope>NUCLEOTIDE SEQUENCE [LARGE SCALE GENOMIC DNA]</scope>
    <source>
        <strain evidence="3">3998T(B)3</strain>
    </source>
</reference>
<dbReference type="InterPro" id="IPR000257">
    <property type="entry name" value="Uroporphyrinogen_deCOase"/>
</dbReference>
<dbReference type="PANTHER" id="PTHR47099">
    <property type="entry name" value="METHYLCOBAMIDE:COM METHYLTRANSFERASE MTBA"/>
    <property type="match status" value="1"/>
</dbReference>
<dbReference type="AlphaFoldDB" id="A0A015VV78"/>
<accession>A0A015VV78</accession>
<comment type="caution">
    <text evidence="2">The sequence shown here is derived from an EMBL/GenBank/DDBJ whole genome shotgun (WGS) entry which is preliminary data.</text>
</comment>
<dbReference type="GO" id="GO:0006779">
    <property type="term" value="P:porphyrin-containing compound biosynthetic process"/>
    <property type="evidence" value="ECO:0007669"/>
    <property type="project" value="InterPro"/>
</dbReference>
<feature type="domain" description="Uroporphyrinogen decarboxylase (URO-D)" evidence="1">
    <location>
        <begin position="61"/>
        <end position="330"/>
    </location>
</feature>
<dbReference type="InterPro" id="IPR038071">
    <property type="entry name" value="UROD/MetE-like_sf"/>
</dbReference>
<dbReference type="EMBL" id="JGDB01000218">
    <property type="protein sequence ID" value="EXY89908.1"/>
    <property type="molecule type" value="Genomic_DNA"/>
</dbReference>
<evidence type="ECO:0000313" key="2">
    <source>
        <dbReference type="EMBL" id="EXY89908.1"/>
    </source>
</evidence>
<sequence>MNVDEWIEYIIVSDKKVALPIMTHPGIELLNKRVLDAVTDGEVHFKAVEALNMNYPQSAACTVIMDLTVEAEAFGAQIQFSENEVPNVIGRLVNNYEEVVGLKIPTLDIARIPQYLEANRLAAKGLDKPVFGGCIGPYSLAGRLFDMTEIMMAIYTEPETALLLLDKCTRFITQYCRAIKDCGSAGVIIAEPAAGLLSNEDCMQYSSVFVKRIVEEVQDSHFAVILHNCGNMGQCTQAMVATGAKGYHFGNKIDMLAALEECPSNALVMGNLDPVGIFKQATAEEVYRQTYTLLQKTTAYPNFVISTGCDIPPEIPLDNIRAFYEAVKDYNQKQ</sequence>
<dbReference type="Pfam" id="PF01208">
    <property type="entry name" value="URO-D"/>
    <property type="match status" value="1"/>
</dbReference>
<gene>
    <name evidence="2" type="ORF">M125_3414</name>
</gene>
<dbReference type="InterPro" id="IPR052024">
    <property type="entry name" value="Methanogen_methyltrans"/>
</dbReference>
<dbReference type="PATRIC" id="fig|1339316.3.peg.3234"/>
<evidence type="ECO:0000313" key="3">
    <source>
        <dbReference type="Proteomes" id="UP000020773"/>
    </source>
</evidence>
<dbReference type="RefSeq" id="WP_008769722.1">
    <property type="nucleotide sequence ID" value="NZ_JGDB01000218.1"/>
</dbReference>
<dbReference type="Proteomes" id="UP000020773">
    <property type="component" value="Unassembled WGS sequence"/>
</dbReference>
<proteinExistence type="predicted"/>
<name>A0A015VV78_BACFG</name>
<evidence type="ECO:0000259" key="1">
    <source>
        <dbReference type="Pfam" id="PF01208"/>
    </source>
</evidence>
<dbReference type="Gene3D" id="3.20.20.210">
    <property type="match status" value="1"/>
</dbReference>
<dbReference type="PANTHER" id="PTHR47099:SF1">
    <property type="entry name" value="METHYLCOBAMIDE:COM METHYLTRANSFERASE MTBA"/>
    <property type="match status" value="1"/>
</dbReference>
<protein>
    <submittedName>
        <fullName evidence="2">Uroporphyrinogen decarboxylase family protein</fullName>
    </submittedName>
</protein>
<dbReference type="SUPFAM" id="SSF51726">
    <property type="entry name" value="UROD/MetE-like"/>
    <property type="match status" value="1"/>
</dbReference>
<dbReference type="CDD" id="cd03465">
    <property type="entry name" value="URO-D_like"/>
    <property type="match status" value="1"/>
</dbReference>
<organism evidence="2 3">
    <name type="scientific">Bacteroides fragilis str. 3998T(B)3</name>
    <dbReference type="NCBI Taxonomy" id="1339316"/>
    <lineage>
        <taxon>Bacteria</taxon>
        <taxon>Pseudomonadati</taxon>
        <taxon>Bacteroidota</taxon>
        <taxon>Bacteroidia</taxon>
        <taxon>Bacteroidales</taxon>
        <taxon>Bacteroidaceae</taxon>
        <taxon>Bacteroides</taxon>
    </lineage>
</organism>
<dbReference type="GO" id="GO:0004853">
    <property type="term" value="F:uroporphyrinogen decarboxylase activity"/>
    <property type="evidence" value="ECO:0007669"/>
    <property type="project" value="InterPro"/>
</dbReference>